<dbReference type="SUPFAM" id="SSF56601">
    <property type="entry name" value="beta-lactamase/transpeptidase-like"/>
    <property type="match status" value="1"/>
</dbReference>
<dbReference type="InterPro" id="IPR012338">
    <property type="entry name" value="Beta-lactam/transpept-like"/>
</dbReference>
<gene>
    <name evidence="2" type="ORF">ACN38_g2215</name>
</gene>
<dbReference type="OrthoDB" id="5946976at2759"/>
<dbReference type="Gene3D" id="3.40.710.10">
    <property type="entry name" value="DD-peptidase/beta-lactamase superfamily"/>
    <property type="match status" value="1"/>
</dbReference>
<dbReference type="PANTHER" id="PTHR43319:SF3">
    <property type="entry name" value="BETA-LACTAMASE-RELATED DOMAIN-CONTAINING PROTEIN"/>
    <property type="match status" value="1"/>
</dbReference>
<keyword evidence="3" id="KW-1185">Reference proteome</keyword>
<sequence>MAATQGLCDPAFNRVRDIFEQRLASGDEVGASICVNIDGKNVLDIWGGHADAAKTRSWKEDTLVVVFSCSKVVAALAALILIDRGLLDVEEKVSKYWPEFATNGKEDTKVWHILSHSSGVPHWESRMPLESIYDSKTSIEMLAAQAPWYKAGGASAYQMVNHGHLVGELVWRISGKTLKQFVADEITGPLGADFDLGVAEKDWPRTADIIPCAPPDFPPLDPQSVAGKALPNVIINAEDTQTPMFRGAGIGATNGFSNARALARIGSIVSLQGTVDRKQYLGLKTIDQMLQERVSGVDQMLLFHIRFGLGVGLPVPESITFIPEGNICFWGGWGGSMVVMDLDHRMTISYTMNKMGSGIVGNDNAKAYIEAIYEIMADHKPSASI</sequence>
<dbReference type="InterPro" id="IPR052907">
    <property type="entry name" value="Beta-lactamase/esterase"/>
</dbReference>
<dbReference type="Pfam" id="PF00144">
    <property type="entry name" value="Beta-lactamase"/>
    <property type="match status" value="1"/>
</dbReference>
<dbReference type="EMBL" id="LHQQ01000024">
    <property type="protein sequence ID" value="KOS46820.1"/>
    <property type="molecule type" value="Genomic_DNA"/>
</dbReference>
<accession>A0A0M8PFU5</accession>
<reference evidence="2 3" key="1">
    <citation type="submission" date="2015-08" db="EMBL/GenBank/DDBJ databases">
        <title>Genome sequencing of Penicillium nordicum.</title>
        <authorList>
            <person name="Nguyen H.D."/>
            <person name="Seifert K.A."/>
        </authorList>
    </citation>
    <scope>NUCLEOTIDE SEQUENCE [LARGE SCALE GENOMIC DNA]</scope>
    <source>
        <strain evidence="2 3">DAOMC 185683</strain>
    </source>
</reference>
<protein>
    <recommendedName>
        <fullName evidence="1">Beta-lactamase-related domain-containing protein</fullName>
    </recommendedName>
</protein>
<evidence type="ECO:0000313" key="3">
    <source>
        <dbReference type="Proteomes" id="UP000037696"/>
    </source>
</evidence>
<dbReference type="InterPro" id="IPR001466">
    <property type="entry name" value="Beta-lactam-related"/>
</dbReference>
<organism evidence="2 3">
    <name type="scientific">Penicillium nordicum</name>
    <dbReference type="NCBI Taxonomy" id="229535"/>
    <lineage>
        <taxon>Eukaryota</taxon>
        <taxon>Fungi</taxon>
        <taxon>Dikarya</taxon>
        <taxon>Ascomycota</taxon>
        <taxon>Pezizomycotina</taxon>
        <taxon>Eurotiomycetes</taxon>
        <taxon>Eurotiomycetidae</taxon>
        <taxon>Eurotiales</taxon>
        <taxon>Aspergillaceae</taxon>
        <taxon>Penicillium</taxon>
    </lineage>
</organism>
<dbReference type="Proteomes" id="UP000037696">
    <property type="component" value="Unassembled WGS sequence"/>
</dbReference>
<feature type="domain" description="Beta-lactamase-related" evidence="1">
    <location>
        <begin position="15"/>
        <end position="358"/>
    </location>
</feature>
<evidence type="ECO:0000259" key="1">
    <source>
        <dbReference type="Pfam" id="PF00144"/>
    </source>
</evidence>
<evidence type="ECO:0000313" key="2">
    <source>
        <dbReference type="EMBL" id="KOS46820.1"/>
    </source>
</evidence>
<name>A0A0M8PFU5_9EURO</name>
<dbReference type="STRING" id="229535.A0A0M8PFU5"/>
<dbReference type="PANTHER" id="PTHR43319">
    <property type="entry name" value="BETA-LACTAMASE-RELATED"/>
    <property type="match status" value="1"/>
</dbReference>
<comment type="caution">
    <text evidence="2">The sequence shown here is derived from an EMBL/GenBank/DDBJ whole genome shotgun (WGS) entry which is preliminary data.</text>
</comment>
<dbReference type="AlphaFoldDB" id="A0A0M8PFU5"/>
<proteinExistence type="predicted"/>